<protein>
    <submittedName>
        <fullName evidence="3">Competence protein ComEA</fullName>
    </submittedName>
</protein>
<dbReference type="Proteomes" id="UP000193244">
    <property type="component" value="Unassembled WGS sequence"/>
</dbReference>
<dbReference type="EMBL" id="FXAY01000006">
    <property type="protein sequence ID" value="SMG46765.1"/>
    <property type="molecule type" value="Genomic_DNA"/>
</dbReference>
<dbReference type="InterPro" id="IPR003583">
    <property type="entry name" value="Hlx-hairpin-Hlx_DNA-bd_motif"/>
</dbReference>
<dbReference type="InterPro" id="IPR019554">
    <property type="entry name" value="Soluble_ligand-bd"/>
</dbReference>
<accession>A0A1X7KZ84</accession>
<dbReference type="PANTHER" id="PTHR21180">
    <property type="entry name" value="ENDONUCLEASE/EXONUCLEASE/PHOSPHATASE FAMILY DOMAIN-CONTAINING PROTEIN 1"/>
    <property type="match status" value="1"/>
</dbReference>
<organism evidence="3 4">
    <name type="scientific">Agreia pratensis</name>
    <dbReference type="NCBI Taxonomy" id="150121"/>
    <lineage>
        <taxon>Bacteria</taxon>
        <taxon>Bacillati</taxon>
        <taxon>Actinomycetota</taxon>
        <taxon>Actinomycetes</taxon>
        <taxon>Micrococcales</taxon>
        <taxon>Microbacteriaceae</taxon>
        <taxon>Agreia</taxon>
    </lineage>
</organism>
<dbReference type="PANTHER" id="PTHR21180:SF32">
    <property type="entry name" value="ENDONUCLEASE_EXONUCLEASE_PHOSPHATASE FAMILY DOMAIN-CONTAINING PROTEIN 1"/>
    <property type="match status" value="1"/>
</dbReference>
<reference evidence="4" key="1">
    <citation type="submission" date="2017-04" db="EMBL/GenBank/DDBJ databases">
        <authorList>
            <person name="Varghese N."/>
            <person name="Submissions S."/>
        </authorList>
    </citation>
    <scope>NUCLEOTIDE SEQUENCE [LARGE SCALE GENOMIC DNA]</scope>
    <source>
        <strain evidence="4">VKM Ac-2510</strain>
    </source>
</reference>
<dbReference type="SMART" id="SM00278">
    <property type="entry name" value="HhH1"/>
    <property type="match status" value="2"/>
</dbReference>
<feature type="domain" description="Helix-hairpin-helix DNA-binding motif class 1" evidence="2">
    <location>
        <begin position="166"/>
        <end position="185"/>
    </location>
</feature>
<dbReference type="GO" id="GO:0006281">
    <property type="term" value="P:DNA repair"/>
    <property type="evidence" value="ECO:0007669"/>
    <property type="project" value="InterPro"/>
</dbReference>
<feature type="transmembrane region" description="Helical" evidence="1">
    <location>
        <begin position="15"/>
        <end position="38"/>
    </location>
</feature>
<dbReference type="OrthoDB" id="9758724at2"/>
<evidence type="ECO:0000313" key="3">
    <source>
        <dbReference type="EMBL" id="SMG46765.1"/>
    </source>
</evidence>
<dbReference type="GO" id="GO:0003677">
    <property type="term" value="F:DNA binding"/>
    <property type="evidence" value="ECO:0007669"/>
    <property type="project" value="InterPro"/>
</dbReference>
<dbReference type="GO" id="GO:0015627">
    <property type="term" value="C:type II protein secretion system complex"/>
    <property type="evidence" value="ECO:0007669"/>
    <property type="project" value="TreeGrafter"/>
</dbReference>
<dbReference type="NCBIfam" id="TIGR00426">
    <property type="entry name" value="competence protein ComEA helix-hairpin-helix repeat region"/>
    <property type="match status" value="1"/>
</dbReference>
<gene>
    <name evidence="3" type="ORF">SAMN06296010_3122</name>
</gene>
<sequence>MDAEPPPPARARLSIGVGAGIVIVLAVLVVAVLVSALAPRGSSEVLVTSQGAAQSNSPPEGVGQTLDGGGSSDGLVIYVHVLGAVARPGLYELREGARIVDAIAAAGGYTDVADTAQLNLARVVSDGEQLYAPAMGETVPLPSSGGAAAPGDTASAAVNLNTADSAALETLPRIGPETAKKIIDYRDEHGPFTSIDQLLEVPGIGQKTLDGLRDAAVV</sequence>
<name>A0A1X7KZ84_9MICO</name>
<keyword evidence="1" id="KW-1133">Transmembrane helix</keyword>
<dbReference type="Gene3D" id="3.10.560.10">
    <property type="entry name" value="Outer membrane lipoprotein wza domain like"/>
    <property type="match status" value="1"/>
</dbReference>
<dbReference type="Pfam" id="PF10531">
    <property type="entry name" value="SLBB"/>
    <property type="match status" value="1"/>
</dbReference>
<keyword evidence="1" id="KW-0812">Transmembrane</keyword>
<dbReference type="InterPro" id="IPR004509">
    <property type="entry name" value="Competence_ComEA_HhH"/>
</dbReference>
<dbReference type="InterPro" id="IPR010994">
    <property type="entry name" value="RuvA_2-like"/>
</dbReference>
<keyword evidence="1" id="KW-0472">Membrane</keyword>
<dbReference type="AlphaFoldDB" id="A0A1X7KZ84"/>
<dbReference type="GO" id="GO:0015628">
    <property type="term" value="P:protein secretion by the type II secretion system"/>
    <property type="evidence" value="ECO:0007669"/>
    <property type="project" value="TreeGrafter"/>
</dbReference>
<dbReference type="InterPro" id="IPR051675">
    <property type="entry name" value="Endo/Exo/Phosphatase_dom_1"/>
</dbReference>
<evidence type="ECO:0000256" key="1">
    <source>
        <dbReference type="SAM" id="Phobius"/>
    </source>
</evidence>
<keyword evidence="4" id="KW-1185">Reference proteome</keyword>
<feature type="domain" description="Helix-hairpin-helix DNA-binding motif class 1" evidence="2">
    <location>
        <begin position="196"/>
        <end position="215"/>
    </location>
</feature>
<dbReference type="SUPFAM" id="SSF47781">
    <property type="entry name" value="RuvA domain 2-like"/>
    <property type="match status" value="1"/>
</dbReference>
<evidence type="ECO:0000259" key="2">
    <source>
        <dbReference type="SMART" id="SM00278"/>
    </source>
</evidence>
<evidence type="ECO:0000313" key="4">
    <source>
        <dbReference type="Proteomes" id="UP000193244"/>
    </source>
</evidence>
<dbReference type="Gene3D" id="1.10.150.310">
    <property type="entry name" value="Tex RuvX-like domain-like"/>
    <property type="match status" value="1"/>
</dbReference>
<dbReference type="STRING" id="150121.SAMN06296010_3122"/>
<proteinExistence type="predicted"/>
<dbReference type="Pfam" id="PF12836">
    <property type="entry name" value="HHH_3"/>
    <property type="match status" value="1"/>
</dbReference>